<dbReference type="PANTHER" id="PTHR10628:SF30">
    <property type="entry name" value="EXO-ALPHA-SIALIDASE"/>
    <property type="match status" value="1"/>
</dbReference>
<evidence type="ECO:0000256" key="2">
    <source>
        <dbReference type="ARBA" id="ARBA00009348"/>
    </source>
</evidence>
<sequence length="387" mass="42728">MRNKNIILAFLTVCLSNILLAQTPVFVSGTEGFKSFRIPAIVRAPGGDLLAFAEGRVGGAGDFGDIDIIMKRSSDGGKSWSAIQTVADYDKLQAGNPAPVFDLTDPDFPKGKLYLFYNTGNNHEGEVRKGDGLREVWYKTSVDAGKSWSEAGNITKQVHKPKQPNLDPDYNSTEDWRSYANTPGHAMQFGSGKYKGRIYVPGNHSAGEPKKDFSDYQAHGFYSDDHGKTFKISENISFGGSNESTATEISQGRLMFNARNQKGDVRARIVAISTDGGAKWDTTYFDHNLPDPVCEGSILTIGKNKKQNILAFANAADTKNRDNLTLRISFNDGKTWEKSYLIDKSTAGQKDYTAYSDLVQTSKNSVGILYEKDGYKSIVFKIIDWKK</sequence>
<comment type="caution">
    <text evidence="6">The sequence shown here is derived from an EMBL/GenBank/DDBJ whole genome shotgun (WGS) entry which is preliminary data.</text>
</comment>
<feature type="signal peptide" evidence="4">
    <location>
        <begin position="1"/>
        <end position="21"/>
    </location>
</feature>
<reference evidence="6 7" key="1">
    <citation type="submission" date="2019-03" db="EMBL/GenBank/DDBJ databases">
        <title>Dyadobacter AR-3-6 sp. nov., isolated from arctic soil.</title>
        <authorList>
            <person name="Chaudhary D.K."/>
        </authorList>
    </citation>
    <scope>NUCLEOTIDE SEQUENCE [LARGE SCALE GENOMIC DNA]</scope>
    <source>
        <strain evidence="6 7">AR-3-6</strain>
    </source>
</reference>
<dbReference type="InterPro" id="IPR026856">
    <property type="entry name" value="Sialidase_fam"/>
</dbReference>
<dbReference type="GO" id="GO:0016020">
    <property type="term" value="C:membrane"/>
    <property type="evidence" value="ECO:0007669"/>
    <property type="project" value="TreeGrafter"/>
</dbReference>
<dbReference type="RefSeq" id="WP_131959269.1">
    <property type="nucleotide sequence ID" value="NZ_SMFL01000005.1"/>
</dbReference>
<dbReference type="SUPFAM" id="SSF50939">
    <property type="entry name" value="Sialidases"/>
    <property type="match status" value="1"/>
</dbReference>
<dbReference type="Pfam" id="PF13088">
    <property type="entry name" value="BNR_2"/>
    <property type="match status" value="1"/>
</dbReference>
<dbReference type="InterPro" id="IPR011040">
    <property type="entry name" value="Sialidase"/>
</dbReference>
<accession>A0A4R5DKI3</accession>
<dbReference type="AlphaFoldDB" id="A0A4R5DKI3"/>
<dbReference type="EC" id="3.2.1.18" evidence="3"/>
<evidence type="ECO:0000256" key="3">
    <source>
        <dbReference type="ARBA" id="ARBA00012733"/>
    </source>
</evidence>
<dbReference type="Gene3D" id="2.120.10.10">
    <property type="match status" value="1"/>
</dbReference>
<proteinExistence type="inferred from homology"/>
<dbReference type="OrthoDB" id="7294637at2"/>
<keyword evidence="7" id="KW-1185">Reference proteome</keyword>
<name>A0A4R5DKI3_9BACT</name>
<evidence type="ECO:0000256" key="1">
    <source>
        <dbReference type="ARBA" id="ARBA00000427"/>
    </source>
</evidence>
<comment type="similarity">
    <text evidence="2">Belongs to the glycosyl hydrolase 33 family.</text>
</comment>
<dbReference type="EMBL" id="SMFL01000005">
    <property type="protein sequence ID" value="TDE14686.1"/>
    <property type="molecule type" value="Genomic_DNA"/>
</dbReference>
<organism evidence="6 7">
    <name type="scientific">Dyadobacter psychrotolerans</name>
    <dbReference type="NCBI Taxonomy" id="2541721"/>
    <lineage>
        <taxon>Bacteria</taxon>
        <taxon>Pseudomonadati</taxon>
        <taxon>Bacteroidota</taxon>
        <taxon>Cytophagia</taxon>
        <taxon>Cytophagales</taxon>
        <taxon>Spirosomataceae</taxon>
        <taxon>Dyadobacter</taxon>
    </lineage>
</organism>
<evidence type="ECO:0000313" key="6">
    <source>
        <dbReference type="EMBL" id="TDE14686.1"/>
    </source>
</evidence>
<dbReference type="Proteomes" id="UP000294850">
    <property type="component" value="Unassembled WGS sequence"/>
</dbReference>
<evidence type="ECO:0000259" key="5">
    <source>
        <dbReference type="Pfam" id="PF13088"/>
    </source>
</evidence>
<evidence type="ECO:0000256" key="4">
    <source>
        <dbReference type="SAM" id="SignalP"/>
    </source>
</evidence>
<dbReference type="CDD" id="cd15482">
    <property type="entry name" value="Sialidase_non-viral"/>
    <property type="match status" value="1"/>
</dbReference>
<protein>
    <recommendedName>
        <fullName evidence="3">exo-alpha-sialidase</fullName>
        <ecNumber evidence="3">3.2.1.18</ecNumber>
    </recommendedName>
</protein>
<dbReference type="GO" id="GO:0006689">
    <property type="term" value="P:ganglioside catabolic process"/>
    <property type="evidence" value="ECO:0007669"/>
    <property type="project" value="TreeGrafter"/>
</dbReference>
<dbReference type="InterPro" id="IPR036278">
    <property type="entry name" value="Sialidase_sf"/>
</dbReference>
<feature type="chain" id="PRO_5020208032" description="exo-alpha-sialidase" evidence="4">
    <location>
        <begin position="22"/>
        <end position="387"/>
    </location>
</feature>
<keyword evidence="4" id="KW-0732">Signal</keyword>
<dbReference type="GO" id="GO:0009313">
    <property type="term" value="P:oligosaccharide catabolic process"/>
    <property type="evidence" value="ECO:0007669"/>
    <property type="project" value="TreeGrafter"/>
</dbReference>
<dbReference type="GO" id="GO:0005737">
    <property type="term" value="C:cytoplasm"/>
    <property type="evidence" value="ECO:0007669"/>
    <property type="project" value="TreeGrafter"/>
</dbReference>
<dbReference type="GO" id="GO:0004308">
    <property type="term" value="F:exo-alpha-sialidase activity"/>
    <property type="evidence" value="ECO:0007669"/>
    <property type="project" value="UniProtKB-EC"/>
</dbReference>
<dbReference type="PANTHER" id="PTHR10628">
    <property type="entry name" value="SIALIDASE"/>
    <property type="match status" value="1"/>
</dbReference>
<evidence type="ECO:0000313" key="7">
    <source>
        <dbReference type="Proteomes" id="UP000294850"/>
    </source>
</evidence>
<feature type="domain" description="Sialidase" evidence="5">
    <location>
        <begin position="47"/>
        <end position="366"/>
    </location>
</feature>
<comment type="catalytic activity">
    <reaction evidence="1">
        <text>Hydrolysis of alpha-(2-&gt;3)-, alpha-(2-&gt;6)-, alpha-(2-&gt;8)- glycosidic linkages of terminal sialic acid residues in oligosaccharides, glycoproteins, glycolipids, colominic acid and synthetic substrates.</text>
        <dbReference type="EC" id="3.2.1.18"/>
    </reaction>
</comment>
<gene>
    <name evidence="6" type="ORF">E0F88_15985</name>
</gene>